<organism evidence="1">
    <name type="scientific">bioreactor metagenome</name>
    <dbReference type="NCBI Taxonomy" id="1076179"/>
    <lineage>
        <taxon>unclassified sequences</taxon>
        <taxon>metagenomes</taxon>
        <taxon>ecological metagenomes</taxon>
    </lineage>
</organism>
<evidence type="ECO:0000313" key="1">
    <source>
        <dbReference type="EMBL" id="MPM32867.1"/>
    </source>
</evidence>
<accession>A0A644YWX3</accession>
<dbReference type="EMBL" id="VSSQ01006487">
    <property type="protein sequence ID" value="MPM32867.1"/>
    <property type="molecule type" value="Genomic_DNA"/>
</dbReference>
<proteinExistence type="predicted"/>
<dbReference type="AlphaFoldDB" id="A0A644YWX3"/>
<reference evidence="1" key="1">
    <citation type="submission" date="2019-08" db="EMBL/GenBank/DDBJ databases">
        <authorList>
            <person name="Kucharzyk K."/>
            <person name="Murdoch R.W."/>
            <person name="Higgins S."/>
            <person name="Loffler F."/>
        </authorList>
    </citation>
    <scope>NUCLEOTIDE SEQUENCE</scope>
</reference>
<comment type="caution">
    <text evidence="1">The sequence shown here is derived from an EMBL/GenBank/DDBJ whole genome shotgun (WGS) entry which is preliminary data.</text>
</comment>
<protein>
    <submittedName>
        <fullName evidence="1">Uncharacterized protein</fullName>
    </submittedName>
</protein>
<gene>
    <name evidence="1" type="ORF">SDC9_79433</name>
</gene>
<name>A0A644YWX3_9ZZZZ</name>
<sequence length="573" mass="61991">MAQLLHLQQPRQVQILLADIDRGGYDIGVGTLDDHLRFPQCGHDLLGGKDFLPAFLPHQVLEVADHGQGKIAHDEVALDVLVIPDEHRPGPEIGLQHPEAFLYLPLAPVDRHHLLGAQVQAVRDHRIVAVVAGGLGDPGLVYGELLPVQIDLQVLVAALADRGTDGRGVVQFLGKALKDPHPVGEVVPCTLGGVGDVYAGVHLGRPVLGRPPAHPLLLALLQDQLEFLFGQLDLRRHLLVQDLGGVLQFPRLRVVPLDLPGDVAAQDGLPELGTAALERVAYDEVVPVARQEQQVVAAVHPPVRNHGDLSQTVQGPQPPHRFAQGVLVHRVAAEQFIVYGDAVVVYQQSHHHLHLVVLVVLGEAEEPQLPPLGALEAVGGHIVAGHVVLPGRPFPEEPPQMPDQLALVFAKHVQHGIHDLQRQRRRAGMAFLVRGAGADAVGVDAPAGHQVPDRLAQLRGIPAGAVLLQERIKAEDLPQLVDHRMAELERGGRIRGLVYRVDAQRQEDRLLGLLERQRLQTDFLLELGEELGVLRQQLGEPAHLPDNLGLLAAGRGIVDILTDGDLLITLRSA</sequence>